<dbReference type="SUPFAM" id="SSF53098">
    <property type="entry name" value="Ribonuclease H-like"/>
    <property type="match status" value="1"/>
</dbReference>
<feature type="transmembrane region" description="Helical" evidence="7">
    <location>
        <begin position="1335"/>
        <end position="1359"/>
    </location>
</feature>
<dbReference type="GO" id="GO:0006508">
    <property type="term" value="P:proteolysis"/>
    <property type="evidence" value="ECO:0007669"/>
    <property type="project" value="UniProtKB-KW"/>
</dbReference>
<dbReference type="InterPro" id="IPR012337">
    <property type="entry name" value="RNaseH-like_sf"/>
</dbReference>
<feature type="compositionally biased region" description="Basic and acidic residues" evidence="6">
    <location>
        <begin position="363"/>
        <end position="391"/>
    </location>
</feature>
<dbReference type="CDD" id="cd09272">
    <property type="entry name" value="RNase_HI_RT_Ty1"/>
    <property type="match status" value="1"/>
</dbReference>
<dbReference type="InterPro" id="IPR054722">
    <property type="entry name" value="PolX-like_BBD"/>
</dbReference>
<dbReference type="Pfam" id="PF25597">
    <property type="entry name" value="SH3_retrovirus"/>
    <property type="match status" value="1"/>
</dbReference>
<evidence type="ECO:0000313" key="10">
    <source>
        <dbReference type="EMBL" id="GEU79031.1"/>
    </source>
</evidence>
<dbReference type="PROSITE" id="PS50158">
    <property type="entry name" value="ZF_CCHC"/>
    <property type="match status" value="1"/>
</dbReference>
<feature type="region of interest" description="Disordered" evidence="6">
    <location>
        <begin position="339"/>
        <end position="405"/>
    </location>
</feature>
<feature type="region of interest" description="Disordered" evidence="6">
    <location>
        <begin position="438"/>
        <end position="465"/>
    </location>
</feature>
<keyword evidence="1" id="KW-0645">Protease</keyword>
<organism evidence="10">
    <name type="scientific">Tanacetum cinerariifolium</name>
    <name type="common">Dalmatian daisy</name>
    <name type="synonym">Chrysanthemum cinerariifolium</name>
    <dbReference type="NCBI Taxonomy" id="118510"/>
    <lineage>
        <taxon>Eukaryota</taxon>
        <taxon>Viridiplantae</taxon>
        <taxon>Streptophyta</taxon>
        <taxon>Embryophyta</taxon>
        <taxon>Tracheophyta</taxon>
        <taxon>Spermatophyta</taxon>
        <taxon>Magnoliopsida</taxon>
        <taxon>eudicotyledons</taxon>
        <taxon>Gunneridae</taxon>
        <taxon>Pentapetalae</taxon>
        <taxon>asterids</taxon>
        <taxon>campanulids</taxon>
        <taxon>Asterales</taxon>
        <taxon>Asteraceae</taxon>
        <taxon>Asteroideae</taxon>
        <taxon>Anthemideae</taxon>
        <taxon>Anthemidinae</taxon>
        <taxon>Tanacetum</taxon>
    </lineage>
</organism>
<feature type="compositionally biased region" description="Basic and acidic residues" evidence="6">
    <location>
        <begin position="455"/>
        <end position="465"/>
    </location>
</feature>
<keyword evidence="4" id="KW-0862">Zinc</keyword>
<keyword evidence="2" id="KW-0479">Metal-binding</keyword>
<protein>
    <submittedName>
        <fullName evidence="10">Uncharacterized protein</fullName>
    </submittedName>
</protein>
<feature type="domain" description="CCHC-type" evidence="8">
    <location>
        <begin position="113"/>
        <end position="127"/>
    </location>
</feature>
<dbReference type="Gene3D" id="4.10.60.10">
    <property type="entry name" value="Zinc finger, CCHC-type"/>
    <property type="match status" value="1"/>
</dbReference>
<dbReference type="PANTHER" id="PTHR42648">
    <property type="entry name" value="TRANSPOSASE, PUTATIVE-RELATED"/>
    <property type="match status" value="1"/>
</dbReference>
<dbReference type="InterPro" id="IPR039537">
    <property type="entry name" value="Retrotran_Ty1/copia-like"/>
</dbReference>
<feature type="compositionally biased region" description="Polar residues" evidence="6">
    <location>
        <begin position="341"/>
        <end position="351"/>
    </location>
</feature>
<dbReference type="GO" id="GO:0008270">
    <property type="term" value="F:zinc ion binding"/>
    <property type="evidence" value="ECO:0007669"/>
    <property type="project" value="UniProtKB-KW"/>
</dbReference>
<feature type="region of interest" description="Disordered" evidence="6">
    <location>
        <begin position="1579"/>
        <end position="1616"/>
    </location>
</feature>
<proteinExistence type="predicted"/>
<dbReference type="GO" id="GO:0008233">
    <property type="term" value="F:peptidase activity"/>
    <property type="evidence" value="ECO:0007669"/>
    <property type="project" value="UniProtKB-KW"/>
</dbReference>
<dbReference type="InterPro" id="IPR001878">
    <property type="entry name" value="Znf_CCHC"/>
</dbReference>
<dbReference type="Pfam" id="PF13976">
    <property type="entry name" value="gag_pre-integrs"/>
    <property type="match status" value="1"/>
</dbReference>
<keyword evidence="3" id="KW-0378">Hydrolase</keyword>
<dbReference type="InterPro" id="IPR036397">
    <property type="entry name" value="RNaseH_sf"/>
</dbReference>
<dbReference type="EMBL" id="BKCJ010007792">
    <property type="protein sequence ID" value="GEU79031.1"/>
    <property type="molecule type" value="Genomic_DNA"/>
</dbReference>
<sequence length="1996" mass="225401">MAFISSAKHNNINENGNTACVPTASTNVPTASFSVATISQDTAYAYIASQSSGSQIKFKDINQIDEDDIEEMDIKCNMALLSVRADKFWKKTGKKISIQGSDMAGFDKSKVECFNCHKIGHFARECRAPISQDKGRRDNFRQESKAEEQAPKALMAIDRVGWDWSYMANEEEDHALVADEVVPTEFTLMANTSAKSKVVDNSLCSKDCKKNNDSLNNKITDLTDKLFDANNLIYHYKLALAQVESRLVEYKEREVKYIEKIRTLEYYNESYKECTETLKKKLETLKQEKEGVNGKLAGLLTASKDLDNLIKSQRSDKNKEGLGYTAAIIYCKKYLKKDQNRNPSVSENGASPVTPKPFIKFVKPKDSESESKADKKETSIKPPVKYDEQYNKKPNVKGNQRNWNNLKSHQLGPDFVMKKKACFNCGIIPPINRKFSTSSRKFPTGSTKSSTADMGMKEKAGSSQNKIDDKGYWDSGCSRHMIGNISYLSDYEPFYGGYVSFVQGGCKITRKRTIKTGKLEFKNIYFVKDLKYNLFSVSQICDNKNSVMFTDSECIVLGRDFKLLDDANILLRTPRQHNMYSIDLNNIVSHRDLTCLVTKASVDECMLWHRRLGHLNFKTMNKLVRHNLVRGLSTKCFKNDHTCTACLKGKQHKASCKSKLVNSMTKPLHTLHMDLFGPTSTSGILKKFITEIENLKDLKVKIIRCENRGEFRNKEMNDFCSQKGIKREFSNARTPQQNGVAKKRNRTLIEAARTMLTDAKLPVTFWAEAVNTACYVQNRVLVNKSHNKTPYELFNGRSHGIGFLKPFGCHVIILNTLDNLGKFEEKGDEGYFIGYSMSSKAFRVFNKRTRRVEETLHVEFLENKAIEKGSDPNWLFDIDSITKSMNYVPVDAGTISTNLSGTKDTTSQEVKKDVSSLRYIALPNWAHDALLEFSSSKPQDNCCIEATEGSGNSNPTASIPNPPADHIETLTVETPILTVSSPVPIAFSTDSQDPSSDARLISKRVANQEETTSLDNILSLTNRFEDILGGTPNSDESNGEEADISNMELAISASPTPTLRIHKNHPKRVRPIGTKWVLKNKKDEKGIVIKNKARLVAQGHTQEEGIDYDEVFAPIARIETIRLFLAYASFMGFTVYQMDVKSAFLYGTIYEEVLLEPGMLCREFEALMHEKFQMSAMAYSDSDYGGATQDRKSTTRGCQFLGRRLISWQRKKTIVATSTTKAEYVAAASCCGQVMWIQNQLLDYGHHFIRDCFEKKLISVDHIHTDENVADLLTKPFDAGRFQYLVYKLATVSYFSMAIFPLPVYTFPLLGKLSTVSVFLGFGLTFAGTSKYWGVLRILMISLTLIPLDSVVNMCMNVLHGSDSEQRTHEFMHVYLAFAKKGEHNADFHPMVDFIVASPLRYALTIKPTVYVSHIRQFWSTARIKTTKVGTQILTIVDGITRTVAESSLRRNFKLQDEEGISSLPDTELFENLTLIGYTISPNQKFTFQKGQFSHQWKYLIHTIMKCISPKSTGFNEFSSNIATALVCLVTNRTYNFSKMIFDGLVMNVNNKISKFLMYPSPSFYGRIVPLFDTMLVQQGEGSGTPTKPHHAPSPEASSPSHTTHTSPSLPSVTITSIPTVTPTETTPIWQYTRRARIAQSSALLSVADEPTSPQRDVIQGEACPTNSGFFATSFSRIDGFLYQPSKETVRIGLKICSSSIGDPIIKSKSQVLGGQIRRSDTEEFRLDESEVATKKVVPTAAAVAPANVSISTGSGVVPTTSTTISTATPIFATTTTITPYTRRKGKEKMMETHTPKKKNRLQEQIDIQFARELEEELEREAQRMNAQIARDEEITKIYAEEELQQMIVGWKVKEFSGMTFEEVEAKFNSVWKQLEDFIPIGSKEEAERIKRKEALQVKHPIIDWKLHTEGQRSYWKITRLGGSSASYQFFVDMLKQIDREDLNQLWALVKETLSKRLATDEKEMELWVELKRFYEPNVDDHLWTHTQHIMHAPVE</sequence>
<evidence type="ECO:0000259" key="8">
    <source>
        <dbReference type="PROSITE" id="PS50158"/>
    </source>
</evidence>
<dbReference type="InterPro" id="IPR001584">
    <property type="entry name" value="Integrase_cat-core"/>
</dbReference>
<feature type="compositionally biased region" description="Low complexity" evidence="6">
    <location>
        <begin position="1594"/>
        <end position="1616"/>
    </location>
</feature>
<feature type="compositionally biased region" description="Polar residues" evidence="6">
    <location>
        <begin position="438"/>
        <end position="452"/>
    </location>
</feature>
<dbReference type="InterPro" id="IPR013103">
    <property type="entry name" value="RVT_2"/>
</dbReference>
<dbReference type="InterPro" id="IPR036875">
    <property type="entry name" value="Znf_CCHC_sf"/>
</dbReference>
<keyword evidence="5" id="KW-0175">Coiled coil</keyword>
<dbReference type="InterPro" id="IPR025724">
    <property type="entry name" value="GAG-pre-integrase_dom"/>
</dbReference>
<keyword evidence="7" id="KW-0812">Transmembrane</keyword>
<dbReference type="GO" id="GO:0003676">
    <property type="term" value="F:nucleic acid binding"/>
    <property type="evidence" value="ECO:0007669"/>
    <property type="project" value="InterPro"/>
</dbReference>
<keyword evidence="4" id="KW-0863">Zinc-finger</keyword>
<keyword evidence="7" id="KW-0472">Membrane</keyword>
<evidence type="ECO:0000256" key="3">
    <source>
        <dbReference type="ARBA" id="ARBA00022801"/>
    </source>
</evidence>
<keyword evidence="7" id="KW-1133">Transmembrane helix</keyword>
<evidence type="ECO:0000256" key="4">
    <source>
        <dbReference type="PROSITE-ProRule" id="PRU00047"/>
    </source>
</evidence>
<accession>A0A6L2MYH5</accession>
<dbReference type="SMART" id="SM00343">
    <property type="entry name" value="ZnF_C2HC"/>
    <property type="match status" value="1"/>
</dbReference>
<evidence type="ECO:0000256" key="1">
    <source>
        <dbReference type="ARBA" id="ARBA00022670"/>
    </source>
</evidence>
<feature type="domain" description="Integrase catalytic" evidence="9">
    <location>
        <begin position="701"/>
        <end position="798"/>
    </location>
</feature>
<evidence type="ECO:0000256" key="7">
    <source>
        <dbReference type="SAM" id="Phobius"/>
    </source>
</evidence>
<dbReference type="SUPFAM" id="SSF57756">
    <property type="entry name" value="Retrovirus zinc finger-like domains"/>
    <property type="match status" value="1"/>
</dbReference>
<dbReference type="InterPro" id="IPR057670">
    <property type="entry name" value="SH3_retrovirus"/>
</dbReference>
<feature type="transmembrane region" description="Helical" evidence="7">
    <location>
        <begin position="1309"/>
        <end position="1329"/>
    </location>
</feature>
<dbReference type="GO" id="GO:0015074">
    <property type="term" value="P:DNA integration"/>
    <property type="evidence" value="ECO:0007669"/>
    <property type="project" value="InterPro"/>
</dbReference>
<reference evidence="10" key="1">
    <citation type="journal article" date="2019" name="Sci. Rep.">
        <title>Draft genome of Tanacetum cinerariifolium, the natural source of mosquito coil.</title>
        <authorList>
            <person name="Yamashiro T."/>
            <person name="Shiraishi A."/>
            <person name="Satake H."/>
            <person name="Nakayama K."/>
        </authorList>
    </citation>
    <scope>NUCLEOTIDE SEQUENCE</scope>
</reference>
<name>A0A6L2MYH5_TANCI</name>
<feature type="coiled-coil region" evidence="5">
    <location>
        <begin position="1801"/>
        <end position="1835"/>
    </location>
</feature>
<dbReference type="PANTHER" id="PTHR42648:SF32">
    <property type="entry name" value="RIBONUCLEASE H-LIKE DOMAIN, GAG-PRE-INTEGRASE DOMAIN PROTEIN-RELATED"/>
    <property type="match status" value="1"/>
</dbReference>
<comment type="caution">
    <text evidence="10">The sequence shown here is derived from an EMBL/GenBank/DDBJ whole genome shotgun (WGS) entry which is preliminary data.</text>
</comment>
<feature type="coiled-coil region" evidence="5">
    <location>
        <begin position="205"/>
        <end position="295"/>
    </location>
</feature>
<dbReference type="Pfam" id="PF22936">
    <property type="entry name" value="Pol_BBD"/>
    <property type="match status" value="1"/>
</dbReference>
<evidence type="ECO:0000259" key="9">
    <source>
        <dbReference type="PROSITE" id="PS50994"/>
    </source>
</evidence>
<evidence type="ECO:0000256" key="2">
    <source>
        <dbReference type="ARBA" id="ARBA00022723"/>
    </source>
</evidence>
<dbReference type="Gene3D" id="3.30.420.10">
    <property type="entry name" value="Ribonuclease H-like superfamily/Ribonuclease H"/>
    <property type="match status" value="1"/>
</dbReference>
<gene>
    <name evidence="10" type="ORF">Tci_051009</name>
</gene>
<dbReference type="PROSITE" id="PS50994">
    <property type="entry name" value="INTEGRASE"/>
    <property type="match status" value="1"/>
</dbReference>
<evidence type="ECO:0000256" key="6">
    <source>
        <dbReference type="SAM" id="MobiDB-lite"/>
    </source>
</evidence>
<evidence type="ECO:0000256" key="5">
    <source>
        <dbReference type="SAM" id="Coils"/>
    </source>
</evidence>
<dbReference type="Pfam" id="PF07727">
    <property type="entry name" value="RVT_2"/>
    <property type="match status" value="1"/>
</dbReference>